<name>A0A2I0IZ30_PUNGR</name>
<accession>A0A2I0IZ30</accession>
<dbReference type="STRING" id="22663.A0A2I0IZ30"/>
<dbReference type="EMBL" id="PGOL01002257">
    <property type="protein sequence ID" value="PKI49259.1"/>
    <property type="molecule type" value="Genomic_DNA"/>
</dbReference>
<keyword evidence="2" id="KW-1185">Reference proteome</keyword>
<dbReference type="Proteomes" id="UP000233551">
    <property type="component" value="Unassembled WGS sequence"/>
</dbReference>
<evidence type="ECO:0000313" key="2">
    <source>
        <dbReference type="Proteomes" id="UP000233551"/>
    </source>
</evidence>
<evidence type="ECO:0000313" key="1">
    <source>
        <dbReference type="EMBL" id="PKI49259.1"/>
    </source>
</evidence>
<protein>
    <submittedName>
        <fullName evidence="1">Uncharacterized protein</fullName>
    </submittedName>
</protein>
<gene>
    <name evidence="1" type="ORF">CRG98_030349</name>
</gene>
<reference evidence="1 2" key="1">
    <citation type="submission" date="2017-11" db="EMBL/GenBank/DDBJ databases">
        <title>De-novo sequencing of pomegranate (Punica granatum L.) genome.</title>
        <authorList>
            <person name="Akparov Z."/>
            <person name="Amiraslanov A."/>
            <person name="Hajiyeva S."/>
            <person name="Abbasov M."/>
            <person name="Kaur K."/>
            <person name="Hamwieh A."/>
            <person name="Solovyev V."/>
            <person name="Salamov A."/>
            <person name="Braich B."/>
            <person name="Kosarev P."/>
            <person name="Mahmoud A."/>
            <person name="Hajiyev E."/>
            <person name="Babayeva S."/>
            <person name="Izzatullayeva V."/>
            <person name="Mammadov A."/>
            <person name="Mammadov A."/>
            <person name="Sharifova S."/>
            <person name="Ojaghi J."/>
            <person name="Eynullazada K."/>
            <person name="Bayramov B."/>
            <person name="Abdulazimova A."/>
            <person name="Shahmuradov I."/>
        </authorList>
    </citation>
    <scope>NUCLEOTIDE SEQUENCE [LARGE SCALE GENOMIC DNA]</scope>
    <source>
        <strain evidence="2">cv. AG2017</strain>
        <tissue evidence="1">Leaf</tissue>
    </source>
</reference>
<proteinExistence type="predicted"/>
<organism evidence="1 2">
    <name type="scientific">Punica granatum</name>
    <name type="common">Pomegranate</name>
    <dbReference type="NCBI Taxonomy" id="22663"/>
    <lineage>
        <taxon>Eukaryota</taxon>
        <taxon>Viridiplantae</taxon>
        <taxon>Streptophyta</taxon>
        <taxon>Embryophyta</taxon>
        <taxon>Tracheophyta</taxon>
        <taxon>Spermatophyta</taxon>
        <taxon>Magnoliopsida</taxon>
        <taxon>eudicotyledons</taxon>
        <taxon>Gunneridae</taxon>
        <taxon>Pentapetalae</taxon>
        <taxon>rosids</taxon>
        <taxon>malvids</taxon>
        <taxon>Myrtales</taxon>
        <taxon>Lythraceae</taxon>
        <taxon>Punica</taxon>
    </lineage>
</organism>
<comment type="caution">
    <text evidence="1">The sequence shown here is derived from an EMBL/GenBank/DDBJ whole genome shotgun (WGS) entry which is preliminary data.</text>
</comment>
<feature type="non-terminal residue" evidence="1">
    <location>
        <position position="5458"/>
    </location>
</feature>
<feature type="non-terminal residue" evidence="1">
    <location>
        <position position="1"/>
    </location>
</feature>
<sequence length="5458" mass="593524">QVRRAGSLVPLATLPGLLTRASLLSSTASSPSHLARASCNLAGSALPCEFTFLLSKFGEPALSCLLQHYRVCSPVRVYFPAPQVRRATSLVPLATLPGLLSRASLLFSLASSASRLSRASCNITGFAHPCEFTFQHRKFAEPPRSCLLQPCRVCSPQVRRAGSLVPLATLPGLLTRASLLSSTASSPSHLARASCNLAGSALPCEFTFLLSKFGEPALSCLLQHYRVCSPVRVYFPAPQVRRATSLVPLATLPGLLSRASLLFSLASSASRLSRASCNITGFAHPCEFTFQHRKFAEPPRSCLLQPCRVCSPQVRRAGSLVPLATLPGLLTRASLLSSTASSPSHLARASCNLAGSALPCEFTFLLSKFGEPALSCLLQHYRVCSPVRVYFPAPQVRRATSLVPLATLPGLLSRASLLFSLASSASRLSRASCNITGFAHPCEFTFQHRKFAEPPRSCLLQPCRVCSPQVRRAGSLVPLATLPGLLTRASLLSSTASSPSHLARASCNLAGSALPCEFTFLLSKFGEPALSCLLQHYRVCSPVRVYFPAPQVRRATSLVPLATLPGLLSRASLLFSLASSASRLSRASCNITGFAHPCEFTFQHRKFAEPPRSCLLQPCRVCSPVRVYFSAKQDRRASSLVPLATLPGLLTRASLLFCLASSPSQLAGASSNLAGSAHFRRAYSLLPLATLPGLLTRASLLFSLASSASRLSRASCNITGFAHPCEFTFLLSKFGEPALSCLLQHYRQVRRAGSLVPLATLPGLLTRASLLFSLASSASRLSRASCNITGFAHPCEFTFLLSKFGEPALSCLLQHYRQVRRAGSLVPLATLPGLLTRASLLFSLASSASRLSRASCNITGFAHPCEFTFLLSKFGEPALSCLLQHYRQVRRAGSLVPLATLPGLLTRASLLFSLASSASRLSRASCNITGFAHPCEFTFLLSKFGEPALSCLLQHYRQVRRAGSLVPLATLPGLLTRASLLFSLASSASRLSRASCNITGFAHPCEFTFLLSKFGEPALSCLLQHYRQVRRAGSLVPLATLPGLLTRASLLFSLASSASRLSRASCNITGFAHPCEFTFLLSKFGEPALSCLLQHYRQVRRAGSLVPLATLPGLLTRASLLFSLASSASRLSRASCNITGFAHPCEFTFLLSKFGEPALSCLLQHYRVCSPVRVYFSASQVHRACSLVPLATLPGLLTQICRAISLQPLATLPGLLTRASLLFCLASSPSRLARASCNLAGPAHPCEFSFLLQKFAEPYRSSLLQPCLQVHRAGSLVPLATLPVLLTRASLVFCFRNLPSHIAPASCNLAWSAHPCEFTFLLSKFTEPARSCLLQPCRSCSPQVHRAGSLVPLATLPVLLTRASLVFCFRNLPSHIAPASCNLAWSAHPCEFTFLLSKFTEPARSCLLQPCRSCSPQVHRAGSLVPLATLPVLLTRASLVFCFRNLPSHIAPASCNLAWSAHPCEFTFLLSKFTEPARSCLLQPCRSCSPQVHRAGSLVPLATLPVLLTQICRAISLQPLATLPGLLTRASLLFCLASSPSRLARASCNLAGPAHPCEFSFLLTKFAEPARSCLLQPCRFSSPVRAYFPASEIRRAISLLPLATLPGLLTRASLLFCLASSPSQLARASCNLAGPAHPCEFTFLLRKFAEPYRSCLLQPCLVCSPVRVYFSASKIRRASSLVPLATLPGLLNSASLLFCFASSPSLLAHASCNLAWSALPCEFSFLLSKFAEPARSCQLQPCRFCSPVRAYFSASEIRRAISLLPLATLPGLLSRASLVFCLASSPSPLARANCNLAGSAHLCELTFLLRKFAEPYRSCLLQPCLQVRRANSPVPLATLPVLLTRASLLFFFGNSPSHISPASCNLAGSAHPCEFTFLLSKIAEPARSCLLQPCRFCSPVRVYFFGSQVRRAYSLLPLATLPGLLTRAILLFCIASSPSLLARASYNLAGSAHPCELTFLLRKFAEPARSCLLQPCRVCSPVRAYFSASQVRRACSLVPLTTLPGLLTRASLLFCFASSPSLLARASYNLAGSAHPCELTFLLRKFAEPARSCLLQPCRVCSPVRAYFSASQVRRACSLVPLTTLPGLLTRASLLFCFASSPSLLARASYNLAGSAHPCELTFLLRKFAEPARSCLLQPCRVCSPVRAYFSASQVRRACSLVPLTTLPGLLTRASLLFCFASSPSLLARASYNLAGSAHPCELTFLLRKFAEPARSCLLQPCRVCSPVRAYFSASQVRRACSLVPLTTLPGLLTRASLLFCFASSPSLLARASYNLAGSAHPCELTFLLRKFAEPARSCLLQPCRVCSPVRAYFSASQVRRACSLVPLTTLPGLLTRASLLFCFASSPSLLARASYNLAGSAHPCELTFLLRKFAEPARSCLLQPCRVCSPFSAYQVRRASSLVPLTTLPVLLTRARLLFFFGNSPSQIAPASCNLTWSAPPCEFTFLLRKFAEPARSCFLRPCRSAHPCEFSFLLTKFAEPARSCLLQPCLFCSPVRDYFSSSEIRRAKSLLPLATLPGLLPRASLLFCFGNSPSQLARASCDLAGLLTRASLVFCLPSSPSQLARASYNLACSAHPCEITFLLRKFAEPNRSCLLQPYLVCSPVRVYFSASEIRRASSLVLLATLPFSAYQVRRASSLVPLTTLPVLLTRARLLFFFGNSPSQIAPASCNLTWSAPPCEFTFLLRKFAEPARSCFLRPCRSAHPCEFSFLLTKFAEPARSCLLQPCLFCSPVRDYFSSSEIRRAKSLLPLATLPGLLPRASLLFCFGNSPSQLARASCDLAGLLTRASLVFCLPSSPSQLARASYNLACSAHPCEITFLLRKFAEPNRSCLLQPYLVCSPVRVYFSASEIRRASSLVLLATLPFSAYQVRRASSLVPLTTLPVLLTRARLLFFFGNSPSQIAPASCNLTWSAPPCEFTFLLRKFAEPARSCFLRPCRSAHPCEFSFLLTKFAEPARSCLLQPCLFCSPVRDYFSSSEIRRAKSLLPLATLPGLLPRASLLFCFGNSPSQLARASCDLAGLLTRASLVFCLPSSPSQLARASYNLACSAHPCEITFLLRKFAEPNRSCLLQPYLVCSPVRVYFSASEIRRASSLVLLATLPQVRRAGLLVPLATLPGLLTRASLLFCFARSPCQLTRSSCNLARSALLFEFSFLLIKFAEPARSCLLQPCRFCSPVRAYFFASEIRRAKSLLPLATLPGLLPRASLLFCFGNSPSQLARASCNLAGSTHSCEFTFLLRKFAEPARSCLSQPCRFCSPVRVYFSASEIRRAISLLPLATLPGLLTRASLLFCFASSPSLLARASRNLAGSAHPCEFTFRLRKFAEPYRSCLLQPCLVCSPVRVYFSASQVRRACSLVPLATLPVLLTRASLLFGFGNSPSHIAPASCNLAWSAHPCEFTFLLRKFAEPARSCLSQPCRFCSPVRVYFSASEIRRAISLLPLATLPGLLTRASLLFCFASSPSLLARASRNLAGSAHPCEFTFRLRKFAEPYRSCLLQPCLVCSPVRVYFSASQVRRACSLVPLATLPVLLTRASLLFGFGNSPSHIAPASCNLAWSAHPCEFTFLLRKFAEPARSCLSQPCRFCSPVRVYFSASEIRRAISLLPLATLPGLLTRASLLFCFASSPSLLARASRNLAGSAHPCEFTFRLRKFAEPYRSCLLQPCLVCSPVRVYFSASQVRRACSLVPLATLPVLLTRASLLFGFGNSPSHIAPASCNLAWSAHPCEFTFLLRKFAEPARSCLSQPCRFCSPVRVYFSASEIRRAISLLPLATLPGLLTRASLLFCFASSPSLLARASRNLAGSAHPCEFTFRLRKFAEPYRSCLLQPCLVCSPVRVYFSASQVRRACSLVPLATLPVLLTRASLLFGFGNSPSHIAPASCNLAWSAHPCEFTFLLRKFAEPARSCLSQPCRFCSPVRVYFSASEIRRAISLLPLATLPGLLTRASLLFCFASSPSLLARASRNLAGSAHPCEFTFRLRKFAEPYRSCLLQPCLVCSPVRVYFSASQVRRACSLVPLATLPVLLTRASLLFGFGNSPSHIAPASCNLAWSAHPCEFTFLLSKFAEPARSCLLQPCRVCSPVRVYFFASHVRRASSLLPLATMPGLLTRAILLFCFASSTSMLVRASYNLACSAHPYEFTFLLRKFAEPARSCLSQPCRSLVPLATLPVLLTRTSSLFCFGNSPSQLARASRNLAGSVDPYEFTFLLRKFAEPARSCLLQPCRFCSPQPCWVCSPVRAYFSASHVRRACSLVPLATLPVLLTRASLLFCFACSPSLLARASRNLAGTAHPCELTFLLRMFAEPARSCLSQPCRYCSPVRAYFSASHVRRACSLVPLATLPVLLTRASLLFCFACSPSLLARASRNLAGTAHPCELTFLLRMFAEPARSCLSQPCRYCSPVRAYFSASHVRRACSLVPLATLPVLLTRASLLFCFACSPSLLARASRNLAGTAHPCELTFLLRMFAEPARSCLSQPCRYCSPVRAYFSASHVRRACSLVPLATLPVLLTRASLLFCFACSPSLLARASRNLAGTAHPCELTFLLRMFAEPARSCLSQPCRYCSPVRAYFSASHVRRACSLVPLATLPVLLTRASLLFCFACSPSLLARASRNLAGTAHPCELTFLLRMFAEPARSCLSQPCRYCSPVRAYFSASHVRRACSLVPLATLPVLLTRASLLFCFACSPSLLARASRNLAGTAHPCELTFLLRMFAEPARSCLSQPCRYCSPVRAYFSASHVRRACSLVPLATLPVLLTRASLLFCFACSPSLLARASRNLAGTAHPCELTFLLRMFAEPARSCLSQPCRYCSPVRAYFSASHVRRACSLVPLATLPVLLTRASLLFCFACSPSLLARASRNLAGTAHPCELTFLLRMFAEPARSCLSQPCRYCSPVRAYFSASHVRRACSLVPLATLPVLLTRASLLFCFACSPSLLARASRNLAGTAHPCELTFLLRMFAEPARSCLSQPCRYCSPVRAYFSASHVRRACSLVPLATLPVLLTRASLLFCFACSPSLLARASRNLAGTAHPCELTFLLRMFAEPARSCLSQPCRYCSPVRAYFSASHVRRACSLVPLATLPVLLTRASLLFCFACSPSLLARASRNLAGTAHPCELTFLLRMFAEPARSCLSQPCRYCSPVRAYFSASHVRRACSLLPLATLPGLLTRAILFFCFASSPSLPARASCNLAGPAHPCEFTFLFRKFADPTRSCLLQPCRVCSPVRAYFSASEIRRAISLQPLATLPGLLTRASLLFCFGNSPSHFAPASCNLAWSAHPCEFTFLLSKFAEPTRSCLLQPCRVCSPVRVYFSRLQVHRACSLVPLATLPVLLTRASLLFCCASSPSLLAPASSNLAGSAHPCDFTFLLRKFTEPARSCLLQPCRVCSPVRVYFSVSKVRRSYSLVPLTTLPGVLTRASLLFCFKSSPILLARASYNLAGCTHPCEFAFLLREFVEHARLCQLQPCQ</sequence>